<evidence type="ECO:0000256" key="1">
    <source>
        <dbReference type="SAM" id="MobiDB-lite"/>
    </source>
</evidence>
<protein>
    <submittedName>
        <fullName evidence="2">Uncharacterized protein</fullName>
    </submittedName>
</protein>
<name>A0A7X5UU81_9PSEU</name>
<feature type="region of interest" description="Disordered" evidence="1">
    <location>
        <begin position="293"/>
        <end position="316"/>
    </location>
</feature>
<dbReference type="AlphaFoldDB" id="A0A7X5UU81"/>
<evidence type="ECO:0000313" key="3">
    <source>
        <dbReference type="Proteomes" id="UP000545493"/>
    </source>
</evidence>
<proteinExistence type="predicted"/>
<dbReference type="RefSeq" id="WP_167173850.1">
    <property type="nucleotide sequence ID" value="NZ_JAAOYM010000001.1"/>
</dbReference>
<reference evidence="2 3" key="1">
    <citation type="submission" date="2020-03" db="EMBL/GenBank/DDBJ databases">
        <title>Sequencing the genomes of 1000 actinobacteria strains.</title>
        <authorList>
            <person name="Klenk H.-P."/>
        </authorList>
    </citation>
    <scope>NUCLEOTIDE SEQUENCE [LARGE SCALE GENOMIC DNA]</scope>
    <source>
        <strain evidence="2 3">DSM 45685</strain>
    </source>
</reference>
<organism evidence="2 3">
    <name type="scientific">Saccharomonospora amisosensis</name>
    <dbReference type="NCBI Taxonomy" id="1128677"/>
    <lineage>
        <taxon>Bacteria</taxon>
        <taxon>Bacillati</taxon>
        <taxon>Actinomycetota</taxon>
        <taxon>Actinomycetes</taxon>
        <taxon>Pseudonocardiales</taxon>
        <taxon>Pseudonocardiaceae</taxon>
        <taxon>Saccharomonospora</taxon>
    </lineage>
</organism>
<comment type="caution">
    <text evidence="2">The sequence shown here is derived from an EMBL/GenBank/DDBJ whole genome shotgun (WGS) entry which is preliminary data.</text>
</comment>
<accession>A0A7X5UU81</accession>
<keyword evidence="3" id="KW-1185">Reference proteome</keyword>
<gene>
    <name evidence="2" type="ORF">FHU38_004142</name>
</gene>
<sequence>MGTQREPLEHARAVADAVLYEAYVLHPGHNPAPRNQVRWQCGVLVPPSYAARGTAEPTCCRTECLAEVAAGTRLSLHVRFLQAQRRTVEAGGPGDYHEVDSLRVAGEELPAMDEAVRNEHQVTLALDDLFDGTQVVPITIRGGERTSVVPGGRVVRRKQPLNAELRCQAEAFPGLVRLRVVLANTSPVDCSQHRRFEALRHSLVAAHIVLSLDGGGFLSTDRPPRWAAEYADGCVNEHTWPVLVGEPGRRDTMLSAPIALADYPDPTRGNLAGSFGAHQSAPLADLPKATCRTHQRPSARNPGDEVADLPQQRNESVSDTVVVGGVEVGEGSRVVLRPAPGGDAQDMFVAGRTATVRALRQDVDGTWFLAVTVDGDPATELLAQDERYRYFTTAEVEPLVEEPR</sequence>
<dbReference type="Proteomes" id="UP000545493">
    <property type="component" value="Unassembled WGS sequence"/>
</dbReference>
<dbReference type="EMBL" id="JAAOYM010000001">
    <property type="protein sequence ID" value="NIJ13798.1"/>
    <property type="molecule type" value="Genomic_DNA"/>
</dbReference>
<evidence type="ECO:0000313" key="2">
    <source>
        <dbReference type="EMBL" id="NIJ13798.1"/>
    </source>
</evidence>